<keyword evidence="2" id="KW-1185">Reference proteome</keyword>
<accession>A0ABU6X2U6</accession>
<organism evidence="1 2">
    <name type="scientific">Stylosanthes scabra</name>
    <dbReference type="NCBI Taxonomy" id="79078"/>
    <lineage>
        <taxon>Eukaryota</taxon>
        <taxon>Viridiplantae</taxon>
        <taxon>Streptophyta</taxon>
        <taxon>Embryophyta</taxon>
        <taxon>Tracheophyta</taxon>
        <taxon>Spermatophyta</taxon>
        <taxon>Magnoliopsida</taxon>
        <taxon>eudicotyledons</taxon>
        <taxon>Gunneridae</taxon>
        <taxon>Pentapetalae</taxon>
        <taxon>rosids</taxon>
        <taxon>fabids</taxon>
        <taxon>Fabales</taxon>
        <taxon>Fabaceae</taxon>
        <taxon>Papilionoideae</taxon>
        <taxon>50 kb inversion clade</taxon>
        <taxon>dalbergioids sensu lato</taxon>
        <taxon>Dalbergieae</taxon>
        <taxon>Pterocarpus clade</taxon>
        <taxon>Stylosanthes</taxon>
    </lineage>
</organism>
<dbReference type="Proteomes" id="UP001341840">
    <property type="component" value="Unassembled WGS sequence"/>
</dbReference>
<dbReference type="EMBL" id="JASCZI010211453">
    <property type="protein sequence ID" value="MED6191681.1"/>
    <property type="molecule type" value="Genomic_DNA"/>
</dbReference>
<reference evidence="1 2" key="1">
    <citation type="journal article" date="2023" name="Plants (Basel)">
        <title>Bridging the Gap: Combining Genomics and Transcriptomics Approaches to Understand Stylosanthes scabra, an Orphan Legume from the Brazilian Caatinga.</title>
        <authorList>
            <person name="Ferreira-Neto J.R.C."/>
            <person name="da Silva M.D."/>
            <person name="Binneck E."/>
            <person name="de Melo N.F."/>
            <person name="da Silva R.H."/>
            <person name="de Melo A.L.T.M."/>
            <person name="Pandolfi V."/>
            <person name="Bustamante F.O."/>
            <person name="Brasileiro-Vidal A.C."/>
            <person name="Benko-Iseppon A.M."/>
        </authorList>
    </citation>
    <scope>NUCLEOTIDE SEQUENCE [LARGE SCALE GENOMIC DNA]</scope>
    <source>
        <tissue evidence="1">Leaves</tissue>
    </source>
</reference>
<evidence type="ECO:0000313" key="1">
    <source>
        <dbReference type="EMBL" id="MED6191681.1"/>
    </source>
</evidence>
<gene>
    <name evidence="1" type="ORF">PIB30_002488</name>
</gene>
<proteinExistence type="predicted"/>
<evidence type="ECO:0000313" key="2">
    <source>
        <dbReference type="Proteomes" id="UP001341840"/>
    </source>
</evidence>
<sequence>MKVGSTWPKVSESCMGARLYFVAEERLYLLLSLPCMPDRVVVRRPGRVRLLFWQADLDASWRSDVLVTCVENMGLAHVPAFTGVLDPSLLGRVRIPPLGLVKRSYTSFPLSPPSFFSVKQPYQGPCWEYLFSSTVDESYNSFFLFTVSRVFNFRYCPLFPFTRFAGF</sequence>
<comment type="caution">
    <text evidence="1">The sequence shown here is derived from an EMBL/GenBank/DDBJ whole genome shotgun (WGS) entry which is preliminary data.</text>
</comment>
<protein>
    <submittedName>
        <fullName evidence="1">Uncharacterized protein</fullName>
    </submittedName>
</protein>
<name>A0ABU6X2U6_9FABA</name>